<proteinExistence type="predicted"/>
<sequence length="109" mass="12443">MSGTERSSSDSGQCFEKAAQDLSEALEVETENVENQTSKDPPPPGDSEKSNPPRSDWRGRGKARGHRPYFHRRPRHEEYLARRRENREKAISFGVAFRAAFERNHRGGC</sequence>
<feature type="compositionally biased region" description="Basic and acidic residues" evidence="1">
    <location>
        <begin position="46"/>
        <end position="59"/>
    </location>
</feature>
<name>A0AAN9TQR9_9HEMI</name>
<evidence type="ECO:0000256" key="1">
    <source>
        <dbReference type="SAM" id="MobiDB-lite"/>
    </source>
</evidence>
<feature type="region of interest" description="Disordered" evidence="1">
    <location>
        <begin position="1"/>
        <end position="75"/>
    </location>
</feature>
<dbReference type="AlphaFoldDB" id="A0AAN9TQR9"/>
<protein>
    <submittedName>
        <fullName evidence="3">Uncharacterized protein</fullName>
    </submittedName>
</protein>
<evidence type="ECO:0000313" key="2">
    <source>
        <dbReference type="EMBL" id="KAK7573659.1"/>
    </source>
</evidence>
<dbReference type="EMBL" id="JBBCAQ010000032">
    <property type="protein sequence ID" value="KAK7583737.1"/>
    <property type="molecule type" value="Genomic_DNA"/>
</dbReference>
<feature type="compositionally biased region" description="Polar residues" evidence="1">
    <location>
        <begin position="1"/>
        <end position="12"/>
    </location>
</feature>
<gene>
    <name evidence="3" type="ORF">V9T40_004700</name>
    <name evidence="2" type="ORF">V9T40_010850</name>
</gene>
<reference evidence="3 4" key="1">
    <citation type="submission" date="2024-03" db="EMBL/GenBank/DDBJ databases">
        <title>Adaptation during the transition from Ophiocordyceps entomopathogen to insect associate is accompanied by gene loss and intensified selection.</title>
        <authorList>
            <person name="Ward C.M."/>
            <person name="Onetto C.A."/>
            <person name="Borneman A.R."/>
        </authorList>
    </citation>
    <scope>NUCLEOTIDE SEQUENCE [LARGE SCALE GENOMIC DNA]</scope>
    <source>
        <strain evidence="3">AWRI1</strain>
        <tissue evidence="3">Single Adult Female</tissue>
    </source>
</reference>
<evidence type="ECO:0000313" key="4">
    <source>
        <dbReference type="Proteomes" id="UP001367676"/>
    </source>
</evidence>
<keyword evidence="4" id="KW-1185">Reference proteome</keyword>
<dbReference type="EMBL" id="JBBCAQ010000037">
    <property type="protein sequence ID" value="KAK7573659.1"/>
    <property type="molecule type" value="Genomic_DNA"/>
</dbReference>
<dbReference type="Proteomes" id="UP001367676">
    <property type="component" value="Unassembled WGS sequence"/>
</dbReference>
<evidence type="ECO:0000313" key="3">
    <source>
        <dbReference type="EMBL" id="KAK7583737.1"/>
    </source>
</evidence>
<organism evidence="3 4">
    <name type="scientific">Parthenolecanium corni</name>
    <dbReference type="NCBI Taxonomy" id="536013"/>
    <lineage>
        <taxon>Eukaryota</taxon>
        <taxon>Metazoa</taxon>
        <taxon>Ecdysozoa</taxon>
        <taxon>Arthropoda</taxon>
        <taxon>Hexapoda</taxon>
        <taxon>Insecta</taxon>
        <taxon>Pterygota</taxon>
        <taxon>Neoptera</taxon>
        <taxon>Paraneoptera</taxon>
        <taxon>Hemiptera</taxon>
        <taxon>Sternorrhyncha</taxon>
        <taxon>Coccoidea</taxon>
        <taxon>Coccidae</taxon>
        <taxon>Parthenolecanium</taxon>
    </lineage>
</organism>
<feature type="compositionally biased region" description="Basic residues" evidence="1">
    <location>
        <begin position="60"/>
        <end position="74"/>
    </location>
</feature>
<comment type="caution">
    <text evidence="3">The sequence shown here is derived from an EMBL/GenBank/DDBJ whole genome shotgun (WGS) entry which is preliminary data.</text>
</comment>
<accession>A0AAN9TQR9</accession>